<dbReference type="Gene3D" id="3.40.50.300">
    <property type="entry name" value="P-loop containing nucleotide triphosphate hydrolases"/>
    <property type="match status" value="2"/>
</dbReference>
<evidence type="ECO:0000259" key="2">
    <source>
        <dbReference type="Pfam" id="PF08751"/>
    </source>
</evidence>
<feature type="compositionally biased region" description="Basic and acidic residues" evidence="1">
    <location>
        <begin position="964"/>
        <end position="982"/>
    </location>
</feature>
<feature type="region of interest" description="Disordered" evidence="1">
    <location>
        <begin position="953"/>
        <end position="982"/>
    </location>
</feature>
<dbReference type="PANTHER" id="PTHR43788">
    <property type="entry name" value="DNA2/NAM7 HELICASE FAMILY MEMBER"/>
    <property type="match status" value="1"/>
</dbReference>
<sequence length="982" mass="106445">MISIGAVAGDGAAYYASDNYYTADEAVEQSEWVGRGADALGLSGKVDPEIFERMLLGKLPDGSQLDARRGEHRPGLDLTLSVSKSVSLLAIIGGDKRIVSELKQAVGATLGWIERNLIETKIWDGERQQVERSGNLLAATFLHDVNRNAEPQLHIHAVVLNATKASDGKWHALRNDELFRRQHAISAVFNSELRGRLEGLGYETTPARNPVDGAFELTGISREIIEAFSTRSTEIREALDAEGRGSPREREIAALATRKGKEVAPDPAKRAEGWRDLAATVGLDAQKVVRASIQRLERGQSMWDRVITGIKGIGNQGVALVSAMGLTPRADDPLVPERIGRLEPRAYAAAEAVASASRDLSEREAGFDRIDLLGRALDRMGPMSVAEVEHRIDLLVAKGLLVGGDRLLTPETAVRLEERILGHLQAARGACVPMMQRPEAAARVQEAAQDLGLRRLNPGQQKAAVDILSSTNRVHYVQGGAGTGKSASLSPVAQVAREEGRAVHALAIASGTARDFGEKVGVPGQSIAAFVARHRGVLDGSAGADKLSELRSTLSGSFVMVDEASMIPNQQFEQLLRIASALGVERLVMAGDVRQLPPVEAGKPFEMTQAKGAPTSHIQENLRAASPLMKEVNAALAENDVGGAFRLLEDRTTEVGNQEAASLAAQRWASLDAKSRDRTLLLAPSRAMRSAINAAVQQELRTAGEIGAAASPQTVLEKINVTREGARQLRAWTGGNVVEFRTNLPSQSLWRGERGTVIDREGNRVTLCMSDGSIKTISPERLPRNLKHDAVSLYREKQIDLHVGDRVRWTDNNQSRGLLNNQQSSITAITAETVTVRHADGMEIDLRRDDRALEKLDLAYALTVHASQGMTAQSAILVMREQERHLNSTRSFLVSATRATDNLSLIVDNVQGVERAVIRNAGDKASALEIADQGRRPGESETDYLKRKLGFEDARPDLSQAGEAKPENAKVDLPERNIERSR</sequence>
<accession>A0ABX8E695</accession>
<feature type="domain" description="TrwC relaxase" evidence="2">
    <location>
        <begin position="8"/>
        <end position="279"/>
    </location>
</feature>
<dbReference type="InterPro" id="IPR014059">
    <property type="entry name" value="TraI/TrwC_relax"/>
</dbReference>
<dbReference type="Pfam" id="PF08751">
    <property type="entry name" value="TrwC"/>
    <property type="match status" value="1"/>
</dbReference>
<gene>
    <name evidence="3" type="ORF">HT578_13325</name>
</gene>
<dbReference type="Pfam" id="PF13604">
    <property type="entry name" value="AAA_30"/>
    <property type="match status" value="1"/>
</dbReference>
<evidence type="ECO:0000313" key="4">
    <source>
        <dbReference type="Proteomes" id="UP000677126"/>
    </source>
</evidence>
<proteinExistence type="predicted"/>
<dbReference type="SUPFAM" id="SSF52540">
    <property type="entry name" value="P-loop containing nucleoside triphosphate hydrolases"/>
    <property type="match status" value="2"/>
</dbReference>
<dbReference type="InterPro" id="IPR027417">
    <property type="entry name" value="P-loop_NTPase"/>
</dbReference>
<dbReference type="SUPFAM" id="SSF55464">
    <property type="entry name" value="Origin of replication-binding domain, RBD-like"/>
    <property type="match status" value="1"/>
</dbReference>
<dbReference type="NCBIfam" id="NF041492">
    <property type="entry name" value="MobF"/>
    <property type="match status" value="1"/>
</dbReference>
<dbReference type="Proteomes" id="UP000677126">
    <property type="component" value="Chromosome"/>
</dbReference>
<dbReference type="EMBL" id="CP054856">
    <property type="protein sequence ID" value="QVM84539.1"/>
    <property type="molecule type" value="Genomic_DNA"/>
</dbReference>
<dbReference type="CDD" id="cd18809">
    <property type="entry name" value="SF1_C_RecD"/>
    <property type="match status" value="1"/>
</dbReference>
<dbReference type="RefSeq" id="WP_213500020.1">
    <property type="nucleotide sequence ID" value="NZ_CP054856.1"/>
</dbReference>
<dbReference type="Gene3D" id="2.30.30.940">
    <property type="match status" value="1"/>
</dbReference>
<dbReference type="NCBIfam" id="TIGR02686">
    <property type="entry name" value="relax_trwC"/>
    <property type="match status" value="1"/>
</dbReference>
<name>A0ABX8E695_9SPHN</name>
<organism evidence="3 4">
    <name type="scientific">Novosphingobium decolorationis</name>
    <dbReference type="NCBI Taxonomy" id="2698673"/>
    <lineage>
        <taxon>Bacteria</taxon>
        <taxon>Pseudomonadati</taxon>
        <taxon>Pseudomonadota</taxon>
        <taxon>Alphaproteobacteria</taxon>
        <taxon>Sphingomonadales</taxon>
        <taxon>Sphingomonadaceae</taxon>
        <taxon>Novosphingobium</taxon>
    </lineage>
</organism>
<evidence type="ECO:0000256" key="1">
    <source>
        <dbReference type="SAM" id="MobiDB-lite"/>
    </source>
</evidence>
<keyword evidence="4" id="KW-1185">Reference proteome</keyword>
<evidence type="ECO:0000313" key="3">
    <source>
        <dbReference type="EMBL" id="QVM84539.1"/>
    </source>
</evidence>
<protein>
    <submittedName>
        <fullName evidence="3">Conjugative relaxase</fullName>
    </submittedName>
</protein>
<reference evidence="3 4" key="1">
    <citation type="journal article" date="2021" name="Int. J. Syst. Evol. Microbiol.">
        <title>Novosphingobium decolorationis sp. nov., an aniline blue-decolourizing bacterium isolated from East Pacific sediment.</title>
        <authorList>
            <person name="Chen X."/>
            <person name="Dong B."/>
            <person name="Chen T."/>
            <person name="Ren N."/>
            <person name="Wang J."/>
            <person name="Xu Y."/>
            <person name="Yang J."/>
            <person name="Zhu S."/>
            <person name="Chen J."/>
        </authorList>
    </citation>
    <scope>NUCLEOTIDE SEQUENCE [LARGE SCALE GENOMIC DNA]</scope>
    <source>
        <strain evidence="3 4">502str22</strain>
    </source>
</reference>
<dbReference type="InterPro" id="IPR014862">
    <property type="entry name" value="TrwC"/>
</dbReference>
<dbReference type="InterPro" id="IPR050534">
    <property type="entry name" value="Coronavir_polyprotein_1ab"/>
</dbReference>